<dbReference type="Proteomes" id="UP000582659">
    <property type="component" value="Unassembled WGS sequence"/>
</dbReference>
<comment type="similarity">
    <text evidence="2">Belongs to the nematode receptor-like protein sre family.</text>
</comment>
<dbReference type="AlphaFoldDB" id="A0A7I8X505"/>
<dbReference type="Proteomes" id="UP000659654">
    <property type="component" value="Unassembled WGS sequence"/>
</dbReference>
<dbReference type="InterPro" id="IPR004151">
    <property type="entry name" value="7TM_GPCR_serpentine_rcpt_Sre"/>
</dbReference>
<reference evidence="7" key="1">
    <citation type="submission" date="2020-09" db="EMBL/GenBank/DDBJ databases">
        <authorList>
            <person name="Kikuchi T."/>
        </authorList>
    </citation>
    <scope>NUCLEOTIDE SEQUENCE</scope>
    <source>
        <strain evidence="7">Ka4C1</strain>
    </source>
</reference>
<evidence type="ECO:0000256" key="3">
    <source>
        <dbReference type="ARBA" id="ARBA00022692"/>
    </source>
</evidence>
<evidence type="ECO:0000256" key="2">
    <source>
        <dbReference type="ARBA" id="ARBA00006803"/>
    </source>
</evidence>
<name>A0A7I8X505_BURXY</name>
<comment type="subcellular location">
    <subcellularLocation>
        <location evidence="1">Membrane</location>
        <topology evidence="1">Multi-pass membrane protein</topology>
    </subcellularLocation>
</comment>
<protein>
    <submittedName>
        <fullName evidence="7">(pine wood nematode) hypothetical protein</fullName>
    </submittedName>
</protein>
<evidence type="ECO:0000313" key="8">
    <source>
        <dbReference type="Proteomes" id="UP000659654"/>
    </source>
</evidence>
<dbReference type="GO" id="GO:0007606">
    <property type="term" value="P:sensory perception of chemical stimulus"/>
    <property type="evidence" value="ECO:0007669"/>
    <property type="project" value="InterPro"/>
</dbReference>
<comment type="caution">
    <text evidence="7">The sequence shown here is derived from an EMBL/GenBank/DDBJ whole genome shotgun (WGS) entry which is preliminary data.</text>
</comment>
<dbReference type="EMBL" id="CAJFDI010000005">
    <property type="protein sequence ID" value="CAD5231278.1"/>
    <property type="molecule type" value="Genomic_DNA"/>
</dbReference>
<evidence type="ECO:0000256" key="6">
    <source>
        <dbReference type="SAM" id="Phobius"/>
    </source>
</evidence>
<dbReference type="OrthoDB" id="5794765at2759"/>
<dbReference type="Pfam" id="PF10292">
    <property type="entry name" value="7TM_GPCR_Srab"/>
    <property type="match status" value="1"/>
</dbReference>
<dbReference type="GO" id="GO:0016020">
    <property type="term" value="C:membrane"/>
    <property type="evidence" value="ECO:0007669"/>
    <property type="project" value="UniProtKB-SubCell"/>
</dbReference>
<accession>A0A7I8X505</accession>
<evidence type="ECO:0000256" key="1">
    <source>
        <dbReference type="ARBA" id="ARBA00004141"/>
    </source>
</evidence>
<evidence type="ECO:0000256" key="5">
    <source>
        <dbReference type="ARBA" id="ARBA00023136"/>
    </source>
</evidence>
<dbReference type="InterPro" id="IPR019408">
    <property type="entry name" value="7TM_GPCR_serpentine_rcpt_Srab"/>
</dbReference>
<sequence>MEEIMVIMAAIMSMEMVEAAGTEKIDCGIPIQAGVWRITWNARNDKCGKLCVYFVIRVARLRLLHINFRITVCNTIIALEVMHITYFFGNFYDLYTSNFTDRFYVNIGCAIVGILNYIGGGSSAVSMLSLAVERHMAYKWSDVYEDAPQNLGKKLAIFVWFCSLSRKTRQDRFVRLNLNTLSARYQTTENSYTVASITPSMAIFLMISSTSLVSCFIRGYIAEVYGENTIASKFLADLGYFLVDIYALCHLMCIWAYNPMVRRVIQQDFTMFSCCRKSTPADAKIDYQRETQMYFDQFRDAWK</sequence>
<feature type="transmembrane region" description="Helical" evidence="6">
    <location>
        <begin position="234"/>
        <end position="257"/>
    </location>
</feature>
<feature type="transmembrane region" description="Helical" evidence="6">
    <location>
        <begin position="103"/>
        <end position="132"/>
    </location>
</feature>
<gene>
    <name evidence="7" type="ORF">BXYJ_LOCUS11401</name>
</gene>
<evidence type="ECO:0000256" key="4">
    <source>
        <dbReference type="ARBA" id="ARBA00022989"/>
    </source>
</evidence>
<organism evidence="7 8">
    <name type="scientific">Bursaphelenchus xylophilus</name>
    <name type="common">Pinewood nematode worm</name>
    <name type="synonym">Aphelenchoides xylophilus</name>
    <dbReference type="NCBI Taxonomy" id="6326"/>
    <lineage>
        <taxon>Eukaryota</taxon>
        <taxon>Metazoa</taxon>
        <taxon>Ecdysozoa</taxon>
        <taxon>Nematoda</taxon>
        <taxon>Chromadorea</taxon>
        <taxon>Rhabditida</taxon>
        <taxon>Tylenchina</taxon>
        <taxon>Tylenchomorpha</taxon>
        <taxon>Aphelenchoidea</taxon>
        <taxon>Aphelenchoididae</taxon>
        <taxon>Bursaphelenchus</taxon>
    </lineage>
</organism>
<keyword evidence="5 6" id="KW-0472">Membrane</keyword>
<proteinExistence type="inferred from homology"/>
<evidence type="ECO:0000313" key="7">
    <source>
        <dbReference type="EMBL" id="CAD5231278.1"/>
    </source>
</evidence>
<keyword evidence="8" id="KW-1185">Reference proteome</keyword>
<dbReference type="EMBL" id="CAJFCV020000005">
    <property type="protein sequence ID" value="CAG9122435.1"/>
    <property type="molecule type" value="Genomic_DNA"/>
</dbReference>
<feature type="transmembrane region" description="Helical" evidence="6">
    <location>
        <begin position="201"/>
        <end position="222"/>
    </location>
</feature>
<dbReference type="Pfam" id="PF03125">
    <property type="entry name" value="Sre"/>
    <property type="match status" value="1"/>
</dbReference>
<keyword evidence="4 6" id="KW-1133">Transmembrane helix</keyword>
<keyword evidence="3 6" id="KW-0812">Transmembrane</keyword>
<feature type="transmembrane region" description="Helical" evidence="6">
    <location>
        <begin position="66"/>
        <end position="88"/>
    </location>
</feature>